<evidence type="ECO:0000313" key="5">
    <source>
        <dbReference type="EMBL" id="GAH37089.1"/>
    </source>
</evidence>
<dbReference type="InterPro" id="IPR056798">
    <property type="entry name" value="ADH_Fe_C"/>
</dbReference>
<feature type="domain" description="Fe-containing alcohol dehydrogenase-like C-terminal" evidence="4">
    <location>
        <begin position="151"/>
        <end position="243"/>
    </location>
</feature>
<organism evidence="5">
    <name type="scientific">marine sediment metagenome</name>
    <dbReference type="NCBI Taxonomy" id="412755"/>
    <lineage>
        <taxon>unclassified sequences</taxon>
        <taxon>metagenomes</taxon>
        <taxon>ecological metagenomes</taxon>
    </lineage>
</organism>
<dbReference type="Gene3D" id="3.40.50.1970">
    <property type="match status" value="1"/>
</dbReference>
<dbReference type="InterPro" id="IPR039697">
    <property type="entry name" value="Alcohol_dehydrogenase_Fe"/>
</dbReference>
<dbReference type="Pfam" id="PF00465">
    <property type="entry name" value="Fe-ADH"/>
    <property type="match status" value="1"/>
</dbReference>
<proteinExistence type="inferred from homology"/>
<dbReference type="SUPFAM" id="SSF56796">
    <property type="entry name" value="Dehydroquinate synthase-like"/>
    <property type="match status" value="1"/>
</dbReference>
<dbReference type="AlphaFoldDB" id="X1G6B4"/>
<name>X1G6B4_9ZZZZ</name>
<dbReference type="Gene3D" id="1.20.1090.10">
    <property type="entry name" value="Dehydroquinate synthase-like - alpha domain"/>
    <property type="match status" value="1"/>
</dbReference>
<dbReference type="PANTHER" id="PTHR11496:SF102">
    <property type="entry name" value="ALCOHOL DEHYDROGENASE 4"/>
    <property type="match status" value="1"/>
</dbReference>
<feature type="domain" description="Alcohol dehydrogenase iron-type/glycerol dehydrogenase GldA" evidence="3">
    <location>
        <begin position="5"/>
        <end position="135"/>
    </location>
</feature>
<accession>X1G6B4</accession>
<gene>
    <name evidence="5" type="ORF">S03H2_22468</name>
</gene>
<keyword evidence="2" id="KW-0560">Oxidoreductase</keyword>
<dbReference type="GO" id="GO:0004022">
    <property type="term" value="F:alcohol dehydrogenase (NAD+) activity"/>
    <property type="evidence" value="ECO:0007669"/>
    <property type="project" value="TreeGrafter"/>
</dbReference>
<evidence type="ECO:0000256" key="2">
    <source>
        <dbReference type="ARBA" id="ARBA00023002"/>
    </source>
</evidence>
<dbReference type="EMBL" id="BARU01012105">
    <property type="protein sequence ID" value="GAH37089.1"/>
    <property type="molecule type" value="Genomic_DNA"/>
</dbReference>
<dbReference type="PANTHER" id="PTHR11496">
    <property type="entry name" value="ALCOHOL DEHYDROGENASE"/>
    <property type="match status" value="1"/>
</dbReference>
<protein>
    <submittedName>
        <fullName evidence="5">Uncharacterized protein</fullName>
    </submittedName>
</protein>
<feature type="non-terminal residue" evidence="5">
    <location>
        <position position="1"/>
    </location>
</feature>
<dbReference type="GO" id="GO:0046872">
    <property type="term" value="F:metal ion binding"/>
    <property type="evidence" value="ECO:0007669"/>
    <property type="project" value="InterPro"/>
</dbReference>
<reference evidence="5" key="1">
    <citation type="journal article" date="2014" name="Front. Microbiol.">
        <title>High frequency of phylogenetically diverse reductive dehalogenase-homologous genes in deep subseafloor sedimentary metagenomes.</title>
        <authorList>
            <person name="Kawai M."/>
            <person name="Futagami T."/>
            <person name="Toyoda A."/>
            <person name="Takaki Y."/>
            <person name="Nishi S."/>
            <person name="Hori S."/>
            <person name="Arai W."/>
            <person name="Tsubouchi T."/>
            <person name="Morono Y."/>
            <person name="Uchiyama I."/>
            <person name="Ito T."/>
            <person name="Fujiyama A."/>
            <person name="Inagaki F."/>
            <person name="Takami H."/>
        </authorList>
    </citation>
    <scope>NUCLEOTIDE SEQUENCE</scope>
    <source>
        <strain evidence="5">Expedition CK06-06</strain>
    </source>
</reference>
<comment type="caution">
    <text evidence="5">The sequence shown here is derived from an EMBL/GenBank/DDBJ whole genome shotgun (WGS) entry which is preliminary data.</text>
</comment>
<dbReference type="Pfam" id="PF25137">
    <property type="entry name" value="ADH_Fe_C"/>
    <property type="match status" value="1"/>
</dbReference>
<evidence type="ECO:0000259" key="4">
    <source>
        <dbReference type="Pfam" id="PF25137"/>
    </source>
</evidence>
<evidence type="ECO:0000256" key="1">
    <source>
        <dbReference type="ARBA" id="ARBA00007358"/>
    </source>
</evidence>
<evidence type="ECO:0000259" key="3">
    <source>
        <dbReference type="Pfam" id="PF00465"/>
    </source>
</evidence>
<sequence length="250" mass="27424">VSNTIKNSKYYEKIKTYLSEKSIQEEIIKTPNQDIILDLKKKYSTNKPEVIVAIGGGKVIDSAKVLKVFLDNPSLTFLDLEKQQFCEKTVIKLIAIPTTPGTGSEATAIAVLNDNEGKKFPFINKGFLPDLAILDHTFLQTIEIKDIFIFGADIFSHASEGYVSMASSPLIKSISRSCLHLLKSGFSKIKEDLEDTSGLAEIMYAGYLGGIVQGNAFVGAVHALAHALEQQFKTSHASSILTVLKPTLQW</sequence>
<comment type="similarity">
    <text evidence="1">Belongs to the iron-containing alcohol dehydrogenase family.</text>
</comment>
<dbReference type="InterPro" id="IPR001670">
    <property type="entry name" value="ADH_Fe/GldA"/>
</dbReference>
<feature type="non-terminal residue" evidence="5">
    <location>
        <position position="250"/>
    </location>
</feature>